<comment type="caution">
    <text evidence="2">The sequence shown here is derived from an EMBL/GenBank/DDBJ whole genome shotgun (WGS) entry which is preliminary data.</text>
</comment>
<sequence>MIRNEPVIAVQDVDASATWYQTLFDCNRSHGHGGDKFEILTDDEGSVLLCLHEWEVDQHPTMMDTTITPGNGLILYFRTDRLEQIRNQAEKLDTEIERDIERSPNSGEEEFSIRDLDCYYLTISSYHDYGHGYK</sequence>
<dbReference type="Gene3D" id="3.10.180.10">
    <property type="entry name" value="2,3-Dihydroxybiphenyl 1,2-Dioxygenase, domain 1"/>
    <property type="match status" value="1"/>
</dbReference>
<dbReference type="EMBL" id="JAALLS010000028">
    <property type="protein sequence ID" value="NGP89937.1"/>
    <property type="molecule type" value="Genomic_DNA"/>
</dbReference>
<dbReference type="InterPro" id="IPR029068">
    <property type="entry name" value="Glyas_Bleomycin-R_OHBP_Dase"/>
</dbReference>
<keyword evidence="3" id="KW-1185">Reference proteome</keyword>
<dbReference type="Proteomes" id="UP000479132">
    <property type="component" value="Unassembled WGS sequence"/>
</dbReference>
<proteinExistence type="predicted"/>
<feature type="domain" description="Glyoxalase/fosfomycin resistance/dioxygenase" evidence="1">
    <location>
        <begin position="7"/>
        <end position="116"/>
    </location>
</feature>
<reference evidence="2 3" key="1">
    <citation type="submission" date="2020-02" db="EMBL/GenBank/DDBJ databases">
        <title>Aliifodinibius halophilus 2W32, complete genome.</title>
        <authorList>
            <person name="Li Y."/>
            <person name="Wu S."/>
        </authorList>
    </citation>
    <scope>NUCLEOTIDE SEQUENCE [LARGE SCALE GENOMIC DNA]</scope>
    <source>
        <strain evidence="2 3">2W32</strain>
    </source>
</reference>
<dbReference type="SUPFAM" id="SSF54593">
    <property type="entry name" value="Glyoxalase/Bleomycin resistance protein/Dihydroxybiphenyl dioxygenase"/>
    <property type="match status" value="1"/>
</dbReference>
<evidence type="ECO:0000313" key="2">
    <source>
        <dbReference type="EMBL" id="NGP89937.1"/>
    </source>
</evidence>
<evidence type="ECO:0000313" key="3">
    <source>
        <dbReference type="Proteomes" id="UP000479132"/>
    </source>
</evidence>
<dbReference type="RefSeq" id="WP_165271165.1">
    <property type="nucleotide sequence ID" value="NZ_JAALLS010000028.1"/>
</dbReference>
<dbReference type="InterPro" id="IPR004360">
    <property type="entry name" value="Glyas_Fos-R_dOase_dom"/>
</dbReference>
<evidence type="ECO:0000259" key="1">
    <source>
        <dbReference type="Pfam" id="PF00903"/>
    </source>
</evidence>
<organism evidence="2 3">
    <name type="scientific">Fodinibius halophilus</name>
    <dbReference type="NCBI Taxonomy" id="1736908"/>
    <lineage>
        <taxon>Bacteria</taxon>
        <taxon>Pseudomonadati</taxon>
        <taxon>Balneolota</taxon>
        <taxon>Balneolia</taxon>
        <taxon>Balneolales</taxon>
        <taxon>Balneolaceae</taxon>
        <taxon>Fodinibius</taxon>
    </lineage>
</organism>
<dbReference type="CDD" id="cd06587">
    <property type="entry name" value="VOC"/>
    <property type="match status" value="1"/>
</dbReference>
<gene>
    <name evidence="2" type="ORF">G3569_16375</name>
</gene>
<protein>
    <submittedName>
        <fullName evidence="2">VOC family protein</fullName>
    </submittedName>
</protein>
<name>A0A6M1T6Y1_9BACT</name>
<dbReference type="Pfam" id="PF00903">
    <property type="entry name" value="Glyoxalase"/>
    <property type="match status" value="1"/>
</dbReference>
<dbReference type="AlphaFoldDB" id="A0A6M1T6Y1"/>
<accession>A0A6M1T6Y1</accession>